<dbReference type="EMBL" id="HACG01051772">
    <property type="protein sequence ID" value="CEK98643.1"/>
    <property type="molecule type" value="Transcribed_RNA"/>
</dbReference>
<feature type="compositionally biased region" description="Basic and acidic residues" evidence="1">
    <location>
        <begin position="19"/>
        <end position="43"/>
    </location>
</feature>
<feature type="non-terminal residue" evidence="2">
    <location>
        <position position="67"/>
    </location>
</feature>
<gene>
    <name evidence="2" type="primary">ORF219229</name>
</gene>
<sequence length="67" mass="7598">IFPTNFLVDRLLADSAAKSGDDQGSESHYERARETVPKTSSVDERVRPWEEFNTVETLKIIRSDSIS</sequence>
<proteinExistence type="predicted"/>
<organism evidence="2">
    <name type="scientific">Arion vulgaris</name>
    <dbReference type="NCBI Taxonomy" id="1028688"/>
    <lineage>
        <taxon>Eukaryota</taxon>
        <taxon>Metazoa</taxon>
        <taxon>Spiralia</taxon>
        <taxon>Lophotrochozoa</taxon>
        <taxon>Mollusca</taxon>
        <taxon>Gastropoda</taxon>
        <taxon>Heterobranchia</taxon>
        <taxon>Euthyneura</taxon>
        <taxon>Panpulmonata</taxon>
        <taxon>Eupulmonata</taxon>
        <taxon>Stylommatophora</taxon>
        <taxon>Helicina</taxon>
        <taxon>Arionoidea</taxon>
        <taxon>Arionidae</taxon>
        <taxon>Arion</taxon>
    </lineage>
</organism>
<reference evidence="2" key="1">
    <citation type="submission" date="2014-12" db="EMBL/GenBank/DDBJ databases">
        <title>Insight into the proteome of Arion vulgaris.</title>
        <authorList>
            <person name="Aradska J."/>
            <person name="Bulat T."/>
            <person name="Smidak R."/>
            <person name="Sarate P."/>
            <person name="Gangsoo J."/>
            <person name="Sialana F."/>
            <person name="Bilban M."/>
            <person name="Lubec G."/>
        </authorList>
    </citation>
    <scope>NUCLEOTIDE SEQUENCE</scope>
    <source>
        <tissue evidence="2">Skin</tissue>
    </source>
</reference>
<evidence type="ECO:0000313" key="2">
    <source>
        <dbReference type="EMBL" id="CEK98643.1"/>
    </source>
</evidence>
<accession>A0A0B7C0A5</accession>
<feature type="region of interest" description="Disordered" evidence="1">
    <location>
        <begin position="17"/>
        <end position="43"/>
    </location>
</feature>
<dbReference type="AlphaFoldDB" id="A0A0B7C0A5"/>
<feature type="non-terminal residue" evidence="2">
    <location>
        <position position="1"/>
    </location>
</feature>
<name>A0A0B7C0A5_9EUPU</name>
<protein>
    <submittedName>
        <fullName evidence="2">Uncharacterized protein</fullName>
    </submittedName>
</protein>
<evidence type="ECO:0000256" key="1">
    <source>
        <dbReference type="SAM" id="MobiDB-lite"/>
    </source>
</evidence>